<evidence type="ECO:0000256" key="1">
    <source>
        <dbReference type="ARBA" id="ARBA00023002"/>
    </source>
</evidence>
<dbReference type="InterPro" id="IPR036188">
    <property type="entry name" value="FAD/NAD-bd_sf"/>
</dbReference>
<name>A0ABQ4R2S5_9HYPH</name>
<dbReference type="PANTHER" id="PTHR13847:SF289">
    <property type="entry name" value="GLYCINE OXIDASE"/>
    <property type="match status" value="1"/>
</dbReference>
<dbReference type="EMBL" id="BPQH01000015">
    <property type="protein sequence ID" value="GJD51858.1"/>
    <property type="molecule type" value="Genomic_DNA"/>
</dbReference>
<evidence type="ECO:0000313" key="3">
    <source>
        <dbReference type="EMBL" id="GJD51858.1"/>
    </source>
</evidence>
<accession>A0ABQ4R2S5</accession>
<keyword evidence="1" id="KW-0560">Oxidoreductase</keyword>
<dbReference type="Gene3D" id="3.50.50.60">
    <property type="entry name" value="FAD/NAD(P)-binding domain"/>
    <property type="match status" value="2"/>
</dbReference>
<dbReference type="SUPFAM" id="SSF51905">
    <property type="entry name" value="FAD/NAD(P)-binding domain"/>
    <property type="match status" value="1"/>
</dbReference>
<protein>
    <submittedName>
        <fullName evidence="3">D-amino acid dehydrogenase</fullName>
    </submittedName>
</protein>
<proteinExistence type="predicted"/>
<dbReference type="Proteomes" id="UP001055167">
    <property type="component" value="Unassembled WGS sequence"/>
</dbReference>
<reference evidence="3" key="1">
    <citation type="journal article" date="2021" name="Front. Microbiol.">
        <title>Comprehensive Comparative Genomics and Phenotyping of Methylobacterium Species.</title>
        <authorList>
            <person name="Alessa O."/>
            <person name="Ogura Y."/>
            <person name="Fujitani Y."/>
            <person name="Takami H."/>
            <person name="Hayashi T."/>
            <person name="Sahin N."/>
            <person name="Tani A."/>
        </authorList>
    </citation>
    <scope>NUCLEOTIDE SEQUENCE</scope>
    <source>
        <strain evidence="3">KCTC 52305</strain>
    </source>
</reference>
<evidence type="ECO:0000313" key="4">
    <source>
        <dbReference type="Proteomes" id="UP001055167"/>
    </source>
</evidence>
<organism evidence="3 4">
    <name type="scientific">Methylobacterium crusticola</name>
    <dbReference type="NCBI Taxonomy" id="1697972"/>
    <lineage>
        <taxon>Bacteria</taxon>
        <taxon>Pseudomonadati</taxon>
        <taxon>Pseudomonadota</taxon>
        <taxon>Alphaproteobacteria</taxon>
        <taxon>Hyphomicrobiales</taxon>
        <taxon>Methylobacteriaceae</taxon>
        <taxon>Methylobacterium</taxon>
    </lineage>
</organism>
<dbReference type="PANTHER" id="PTHR13847">
    <property type="entry name" value="SARCOSINE DEHYDROGENASE-RELATED"/>
    <property type="match status" value="1"/>
</dbReference>
<gene>
    <name evidence="3" type="primary">dadA_4</name>
    <name evidence="3" type="ORF">OPKNFCMD_4617</name>
</gene>
<sequence length="425" mass="45150">MQQDEQTADIVVVGGGMVGLASAIALRERGLDVVLCDPGEARARTSFGNAGVVSRASIFPMASPGLWRRLPAYLRNADPGLRLRRRHLLRVLPWTAHFLASARGSAWRRAAGALAPLTAAAYPEHRRLADRAGVPHLLRETGWIKLYRTEAAFAGALLEREILAEHGIPAEILDGAALRDLEPALVRPFARAMLLPETASVGDPGGLVEACERLFAGLGGRSLRATVTGLRPEAGGWSVRHDRGGVRARLVVLATGAAAGELARPLGYRFAFAAERGYHRHYALHPDSPPLTRPVYDTGAGSILSPMGEGRVRVLSGVEVDDRLAPPDYAQIEAAARAAAGTVRLGQPLDNRPWLGARPSTPDGLPVIGPAPRHAGLIFAFGHGHIGLSTGPITGRLVADLATGRAPAVPVAPFAPERLLRWPRP</sequence>
<dbReference type="Gene3D" id="3.30.9.10">
    <property type="entry name" value="D-Amino Acid Oxidase, subunit A, domain 2"/>
    <property type="match status" value="1"/>
</dbReference>
<comment type="caution">
    <text evidence="3">The sequence shown here is derived from an EMBL/GenBank/DDBJ whole genome shotgun (WGS) entry which is preliminary data.</text>
</comment>
<dbReference type="RefSeq" id="WP_128565384.1">
    <property type="nucleotide sequence ID" value="NZ_BPQH01000015.1"/>
</dbReference>
<keyword evidence="4" id="KW-1185">Reference proteome</keyword>
<evidence type="ECO:0000259" key="2">
    <source>
        <dbReference type="Pfam" id="PF01266"/>
    </source>
</evidence>
<dbReference type="Pfam" id="PF01266">
    <property type="entry name" value="DAO"/>
    <property type="match status" value="1"/>
</dbReference>
<reference evidence="3" key="2">
    <citation type="submission" date="2021-08" db="EMBL/GenBank/DDBJ databases">
        <authorList>
            <person name="Tani A."/>
            <person name="Ola A."/>
            <person name="Ogura Y."/>
            <person name="Katsura K."/>
            <person name="Hayashi T."/>
        </authorList>
    </citation>
    <scope>NUCLEOTIDE SEQUENCE</scope>
    <source>
        <strain evidence="3">KCTC 52305</strain>
    </source>
</reference>
<dbReference type="InterPro" id="IPR006076">
    <property type="entry name" value="FAD-dep_OxRdtase"/>
</dbReference>
<feature type="domain" description="FAD dependent oxidoreductase" evidence="2">
    <location>
        <begin position="9"/>
        <end position="401"/>
    </location>
</feature>